<accession>A0A1I0KDI0</accession>
<dbReference type="Pfam" id="PF01041">
    <property type="entry name" value="DegT_DnrJ_EryC1"/>
    <property type="match status" value="1"/>
</dbReference>
<dbReference type="Gene3D" id="3.90.1150.10">
    <property type="entry name" value="Aspartate Aminotransferase, domain 1"/>
    <property type="match status" value="1"/>
</dbReference>
<dbReference type="InterPro" id="IPR000653">
    <property type="entry name" value="DegT/StrS_aminotransferase"/>
</dbReference>
<dbReference type="InterPro" id="IPR015421">
    <property type="entry name" value="PyrdxlP-dep_Trfase_major"/>
</dbReference>
<name>A0A1I0KDI0_9FIRM</name>
<proteinExistence type="inferred from homology"/>
<keyword evidence="3" id="KW-1185">Reference proteome</keyword>
<dbReference type="InterPro" id="IPR015422">
    <property type="entry name" value="PyrdxlP-dep_Trfase_small"/>
</dbReference>
<gene>
    <name evidence="2" type="ORF">SAMN05216313_1639</name>
</gene>
<reference evidence="3" key="1">
    <citation type="submission" date="2016-10" db="EMBL/GenBank/DDBJ databases">
        <authorList>
            <person name="Varghese N."/>
            <person name="Submissions S."/>
        </authorList>
    </citation>
    <scope>NUCLEOTIDE SEQUENCE [LARGE SCALE GENOMIC DNA]</scope>
    <source>
        <strain evidence="3">NLAE-zl-G277</strain>
    </source>
</reference>
<dbReference type="GO" id="GO:0003824">
    <property type="term" value="F:catalytic activity"/>
    <property type="evidence" value="ECO:0007669"/>
    <property type="project" value="UniProtKB-ARBA"/>
</dbReference>
<dbReference type="RefSeq" id="WP_092371915.1">
    <property type="nucleotide sequence ID" value="NZ_FOIM01000063.1"/>
</dbReference>
<dbReference type="Proteomes" id="UP000198508">
    <property type="component" value="Unassembled WGS sequence"/>
</dbReference>
<comment type="similarity">
    <text evidence="1">Belongs to the DegT/DnrJ/EryC1 family.</text>
</comment>
<dbReference type="InterPro" id="IPR015424">
    <property type="entry name" value="PyrdxlP-dep_Trfase"/>
</dbReference>
<dbReference type="AlphaFoldDB" id="A0A1I0KDI0"/>
<dbReference type="SUPFAM" id="SSF53383">
    <property type="entry name" value="PLP-dependent transferases"/>
    <property type="match status" value="1"/>
</dbReference>
<evidence type="ECO:0000313" key="2">
    <source>
        <dbReference type="EMBL" id="SEU21652.1"/>
    </source>
</evidence>
<sequence>MKQIGGFFTYEPLPEVENHFLESLCPPEGDLGYFMSGRCANYYALEDICLTDQKKVAYVPVYTCETVLAPFLKAGYQLKFYGVSRDMTPVFDEAALEEISVVNLCGYYGFCNYDRNFIRKCSERGIVIIEDATHSIFSADGVDPCCDYVVGSLRKWIGISAGGFALKLKGKFTLPVREPDTTHLALRARLMEGNRQRMSCDGGQTIQQLNDSFWEAEMMLRRIFDSYGSDDESADIIRRYDFNRLKERRRANYRYLLEHMPDHPQITVVFPRLPEGTVPSHFTVYAANRDMVQNYLAEQGIKSTTYWPQGAMVDTKGFADADYIYNHVLSIPCDQRFGAEDMEYVCQQIGAMPG</sequence>
<dbReference type="Gene3D" id="3.40.640.10">
    <property type="entry name" value="Type I PLP-dependent aspartate aminotransferase-like (Major domain)"/>
    <property type="match status" value="1"/>
</dbReference>
<evidence type="ECO:0000313" key="3">
    <source>
        <dbReference type="Proteomes" id="UP000198508"/>
    </source>
</evidence>
<dbReference type="EMBL" id="FOIM01000063">
    <property type="protein sequence ID" value="SEU21652.1"/>
    <property type="molecule type" value="Genomic_DNA"/>
</dbReference>
<dbReference type="STRING" id="460384.SAMN05216313_1639"/>
<protein>
    <submittedName>
        <fullName evidence="2">dTDP-4-amino-4,6-dideoxygalactose transaminase</fullName>
    </submittedName>
</protein>
<keyword evidence="1" id="KW-0663">Pyridoxal phosphate</keyword>
<evidence type="ECO:0000256" key="1">
    <source>
        <dbReference type="RuleBase" id="RU004508"/>
    </source>
</evidence>
<organism evidence="2 3">
    <name type="scientific">Enterocloster lavalensis</name>
    <dbReference type="NCBI Taxonomy" id="460384"/>
    <lineage>
        <taxon>Bacteria</taxon>
        <taxon>Bacillati</taxon>
        <taxon>Bacillota</taxon>
        <taxon>Clostridia</taxon>
        <taxon>Lachnospirales</taxon>
        <taxon>Lachnospiraceae</taxon>
        <taxon>Enterocloster</taxon>
    </lineage>
</organism>